<dbReference type="KEGG" id="dal:Dalk_1113"/>
<proteinExistence type="predicted"/>
<dbReference type="Gene3D" id="3.40.50.300">
    <property type="entry name" value="P-loop containing nucleotide triphosphate hydrolases"/>
    <property type="match status" value="1"/>
</dbReference>
<feature type="region of interest" description="Disordered" evidence="1">
    <location>
        <begin position="245"/>
        <end position="276"/>
    </location>
</feature>
<dbReference type="AlphaFoldDB" id="B8F970"/>
<dbReference type="HOGENOM" id="CLU_1007317_0_0_7"/>
<evidence type="ECO:0008006" key="4">
    <source>
        <dbReference type="Google" id="ProtNLM"/>
    </source>
</evidence>
<evidence type="ECO:0000313" key="2">
    <source>
        <dbReference type="EMBL" id="ACL02816.1"/>
    </source>
</evidence>
<keyword evidence="3" id="KW-1185">Reference proteome</keyword>
<protein>
    <recommendedName>
        <fullName evidence="4">Sulfotransferase domain-containing protein</fullName>
    </recommendedName>
</protein>
<dbReference type="RefSeq" id="WP_012610254.1">
    <property type="nucleotide sequence ID" value="NC_011768.1"/>
</dbReference>
<accession>B8F970</accession>
<reference evidence="2 3" key="1">
    <citation type="journal article" date="2012" name="Environ. Microbiol.">
        <title>The genome sequence of Desulfatibacillum alkenivorans AK-01: a blueprint for anaerobic alkane oxidation.</title>
        <authorList>
            <person name="Callaghan A.V."/>
            <person name="Morris B.E."/>
            <person name="Pereira I.A."/>
            <person name="McInerney M.J."/>
            <person name="Austin R.N."/>
            <person name="Groves J.T."/>
            <person name="Kukor J.J."/>
            <person name="Suflita J.M."/>
            <person name="Young L.Y."/>
            <person name="Zylstra G.J."/>
            <person name="Wawrik B."/>
        </authorList>
    </citation>
    <scope>NUCLEOTIDE SEQUENCE [LARGE SCALE GENOMIC DNA]</scope>
    <source>
        <strain evidence="2 3">AK-01</strain>
    </source>
</reference>
<dbReference type="InterPro" id="IPR027417">
    <property type="entry name" value="P-loop_NTPase"/>
</dbReference>
<dbReference type="SUPFAM" id="SSF52540">
    <property type="entry name" value="P-loop containing nucleoside triphosphate hydrolases"/>
    <property type="match status" value="1"/>
</dbReference>
<dbReference type="EMBL" id="CP001322">
    <property type="protein sequence ID" value="ACL02816.1"/>
    <property type="molecule type" value="Genomic_DNA"/>
</dbReference>
<sequence>MIIISGTYRTGTSLMMQIMEEAGFDVLGEKFPKAWKGANNHLNKEGFYESRWIDKGVNKENCKLDPKATQLKACKVFTHGLATTDIEYMHKCILMTRDWREQHNSATILDETNRKSHGKKLVGYYPPGQVFLINYAKFLADFSKRKYPSIVVDFNDLVSQPVKTCQRIRNFLGAGRFDLAAQRIKPKLKTVSETGPEWKEPFHLFMDRFYKKLKTGHLEATFLKEAQAWINKVSPEIQKFNELRKSEDGDDATPQAEVDGAQVAQVDQGEASHPAA</sequence>
<evidence type="ECO:0000313" key="3">
    <source>
        <dbReference type="Proteomes" id="UP000000739"/>
    </source>
</evidence>
<organism evidence="2 3">
    <name type="scientific">Desulfatibacillum aliphaticivorans</name>
    <dbReference type="NCBI Taxonomy" id="218208"/>
    <lineage>
        <taxon>Bacteria</taxon>
        <taxon>Pseudomonadati</taxon>
        <taxon>Thermodesulfobacteriota</taxon>
        <taxon>Desulfobacteria</taxon>
        <taxon>Desulfobacterales</taxon>
        <taxon>Desulfatibacillaceae</taxon>
        <taxon>Desulfatibacillum</taxon>
    </lineage>
</organism>
<dbReference type="Proteomes" id="UP000000739">
    <property type="component" value="Chromosome"/>
</dbReference>
<name>B8F970_DESAL</name>
<dbReference type="eggNOG" id="ENOG502ZNZX">
    <property type="taxonomic scope" value="Bacteria"/>
</dbReference>
<evidence type="ECO:0000256" key="1">
    <source>
        <dbReference type="SAM" id="MobiDB-lite"/>
    </source>
</evidence>
<gene>
    <name evidence="2" type="ordered locus">Dalk_1113</name>
</gene>